<dbReference type="EMBL" id="CP119895">
    <property type="protein sequence ID" value="WFD27327.1"/>
    <property type="molecule type" value="Genomic_DNA"/>
</dbReference>
<evidence type="ECO:0000313" key="2">
    <source>
        <dbReference type="Proteomes" id="UP001213623"/>
    </source>
</evidence>
<dbReference type="PANTHER" id="PTHR16469:SF51">
    <property type="entry name" value="TRANSCRIPTION FACTOR TAU 55 KDA SUBUNIT"/>
    <property type="match status" value="1"/>
</dbReference>
<dbReference type="InterPro" id="IPR013078">
    <property type="entry name" value="His_Pase_superF_clade-1"/>
</dbReference>
<protein>
    <submittedName>
        <fullName evidence="1">Uncharacterized protein</fullName>
    </submittedName>
</protein>
<dbReference type="Pfam" id="PF00300">
    <property type="entry name" value="His_Phos_1"/>
    <property type="match status" value="1"/>
</dbReference>
<accession>A0AAF0EJ50</accession>
<dbReference type="InterPro" id="IPR029033">
    <property type="entry name" value="His_PPase_superfam"/>
</dbReference>
<proteinExistence type="predicted"/>
<dbReference type="Proteomes" id="UP001213623">
    <property type="component" value="Chromosome 4"/>
</dbReference>
<dbReference type="SMART" id="SM00855">
    <property type="entry name" value="PGAM"/>
    <property type="match status" value="1"/>
</dbReference>
<organism evidence="1 2">
    <name type="scientific">Malassezia nana</name>
    <dbReference type="NCBI Taxonomy" id="180528"/>
    <lineage>
        <taxon>Eukaryota</taxon>
        <taxon>Fungi</taxon>
        <taxon>Dikarya</taxon>
        <taxon>Basidiomycota</taxon>
        <taxon>Ustilaginomycotina</taxon>
        <taxon>Malasseziomycetes</taxon>
        <taxon>Malasseziales</taxon>
        <taxon>Malasseziaceae</taxon>
        <taxon>Malassezia</taxon>
    </lineage>
</organism>
<dbReference type="CDD" id="cd07067">
    <property type="entry name" value="HP_PGM_like"/>
    <property type="match status" value="1"/>
</dbReference>
<name>A0AAF0EJ50_9BASI</name>
<dbReference type="AlphaFoldDB" id="A0AAF0EJ50"/>
<dbReference type="SUPFAM" id="SSF53254">
    <property type="entry name" value="Phosphoglycerate mutase-like"/>
    <property type="match status" value="1"/>
</dbReference>
<sequence>MLTTLYVVRHAHRMSHGTFRALSDVVRDPPLTARGEEQLGPLAHFFAEMPANEQPQLLVCSPYTRCLRTAMPIAEALPHVPLVVEPGLAEWFAPVWPESSGRHPSPRAAEHVAPLFPRVDTRWTPLLYPDPMGESLPQVHARMKELSRRIAERCKAWQVERVACITHAAPAIALGRMLQTNGTFEDVAHLEVRAATASVSKYVKEGDVWRIVYNGATDFLPNGEERAWDFSFVPSNNTEPGMGPEWHDPYEPHDASLLYRAKL</sequence>
<reference evidence="1" key="1">
    <citation type="submission" date="2023-03" db="EMBL/GenBank/DDBJ databases">
        <title>Mating type loci evolution in Malassezia.</title>
        <authorList>
            <person name="Coelho M.A."/>
        </authorList>
    </citation>
    <scope>NUCLEOTIDE SEQUENCE</scope>
    <source>
        <strain evidence="1">CBS 9557</strain>
    </source>
</reference>
<dbReference type="Gene3D" id="3.40.50.1240">
    <property type="entry name" value="Phosphoglycerate mutase-like"/>
    <property type="match status" value="1"/>
</dbReference>
<dbReference type="InterPro" id="IPR051710">
    <property type="entry name" value="Phosphatase_SH3-domain"/>
</dbReference>
<dbReference type="PANTHER" id="PTHR16469">
    <property type="entry name" value="UBIQUITIN-ASSOCIATED AND SH3 DOMAIN-CONTAINING BA-RELATED"/>
    <property type="match status" value="1"/>
</dbReference>
<evidence type="ECO:0000313" key="1">
    <source>
        <dbReference type="EMBL" id="WFD27327.1"/>
    </source>
</evidence>
<gene>
    <name evidence="1" type="ORF">MNAN1_002323</name>
</gene>
<keyword evidence="2" id="KW-1185">Reference proteome</keyword>